<feature type="compositionally biased region" description="Basic and acidic residues" evidence="1">
    <location>
        <begin position="18"/>
        <end position="28"/>
    </location>
</feature>
<feature type="compositionally biased region" description="Polar residues" evidence="1">
    <location>
        <begin position="1"/>
        <end position="17"/>
    </location>
</feature>
<feature type="compositionally biased region" description="Pro residues" evidence="1">
    <location>
        <begin position="133"/>
        <end position="142"/>
    </location>
</feature>
<name>A0A2S2PGE7_SCHGA</name>
<evidence type="ECO:0000256" key="1">
    <source>
        <dbReference type="SAM" id="MobiDB-lite"/>
    </source>
</evidence>
<proteinExistence type="predicted"/>
<dbReference type="EMBL" id="GGMR01015901">
    <property type="protein sequence ID" value="MBY28520.1"/>
    <property type="molecule type" value="Transcribed_RNA"/>
</dbReference>
<protein>
    <submittedName>
        <fullName evidence="2">Uncharacterized protein</fullName>
    </submittedName>
</protein>
<accession>A0A2S2PGE7</accession>
<dbReference type="AlphaFoldDB" id="A0A2S2PGE7"/>
<feature type="region of interest" description="Disordered" evidence="1">
    <location>
        <begin position="121"/>
        <end position="161"/>
    </location>
</feature>
<sequence length="161" mass="17485">MRHSGGKNQRVNITHSRFWSDRGDDDPSSRVLFGQNTNTTGTQQGEEYCARVHASEGGSSDSSPPRLFADLSLSCARLTHFGLVRLFRNIELASSKHSPVKSSMLRSSDLLNSNPLSECRSARVSADRAGLAVPPPTPPTPPLQSSSSSTPRTRRPDNVAR</sequence>
<gene>
    <name evidence="2" type="ORF">g.13694</name>
</gene>
<feature type="region of interest" description="Disordered" evidence="1">
    <location>
        <begin position="1"/>
        <end position="44"/>
    </location>
</feature>
<evidence type="ECO:0000313" key="2">
    <source>
        <dbReference type="EMBL" id="MBY28520.1"/>
    </source>
</evidence>
<reference evidence="2" key="1">
    <citation type="submission" date="2018-04" db="EMBL/GenBank/DDBJ databases">
        <title>Transcriptome of Schizaphis graminum biotype I.</title>
        <authorList>
            <person name="Scully E.D."/>
            <person name="Geib S.M."/>
            <person name="Palmer N.A."/>
            <person name="Koch K."/>
            <person name="Bradshaw J."/>
            <person name="Heng-Moss T."/>
            <person name="Sarath G."/>
        </authorList>
    </citation>
    <scope>NUCLEOTIDE SEQUENCE</scope>
</reference>
<organism evidence="2">
    <name type="scientific">Schizaphis graminum</name>
    <name type="common">Green bug aphid</name>
    <dbReference type="NCBI Taxonomy" id="13262"/>
    <lineage>
        <taxon>Eukaryota</taxon>
        <taxon>Metazoa</taxon>
        <taxon>Ecdysozoa</taxon>
        <taxon>Arthropoda</taxon>
        <taxon>Hexapoda</taxon>
        <taxon>Insecta</taxon>
        <taxon>Pterygota</taxon>
        <taxon>Neoptera</taxon>
        <taxon>Paraneoptera</taxon>
        <taxon>Hemiptera</taxon>
        <taxon>Sternorrhyncha</taxon>
        <taxon>Aphidomorpha</taxon>
        <taxon>Aphidoidea</taxon>
        <taxon>Aphididae</taxon>
        <taxon>Aphidini</taxon>
        <taxon>Schizaphis</taxon>
    </lineage>
</organism>
<feature type="compositionally biased region" description="Low complexity" evidence="1">
    <location>
        <begin position="34"/>
        <end position="44"/>
    </location>
</feature>